<proteinExistence type="predicted"/>
<dbReference type="Proteomes" id="UP001234297">
    <property type="component" value="Chromosome 10"/>
</dbReference>
<comment type="caution">
    <text evidence="1">The sequence shown here is derived from an EMBL/GenBank/DDBJ whole genome shotgun (WGS) entry which is preliminary data.</text>
</comment>
<name>A0ACC2KLQ8_PERAE</name>
<evidence type="ECO:0000313" key="2">
    <source>
        <dbReference type="Proteomes" id="UP001234297"/>
    </source>
</evidence>
<keyword evidence="2" id="KW-1185">Reference proteome</keyword>
<reference evidence="1 2" key="1">
    <citation type="journal article" date="2022" name="Hortic Res">
        <title>A haplotype resolved chromosomal level avocado genome allows analysis of novel avocado genes.</title>
        <authorList>
            <person name="Nath O."/>
            <person name="Fletcher S.J."/>
            <person name="Hayward A."/>
            <person name="Shaw L.M."/>
            <person name="Masouleh A.K."/>
            <person name="Furtado A."/>
            <person name="Henry R.J."/>
            <person name="Mitter N."/>
        </authorList>
    </citation>
    <scope>NUCLEOTIDE SEQUENCE [LARGE SCALE GENOMIC DNA]</scope>
    <source>
        <strain evidence="2">cv. Hass</strain>
    </source>
</reference>
<gene>
    <name evidence="1" type="ORF">MRB53_030580</name>
</gene>
<sequence>MGTVIGSELLVSEVLVRFGEVDSWMEDDEKTENREMGIWEREGIVWFDGDDDGKKMTLVLRGSVFVRFGEVDSWIEDDEKTENQEMVLFGLVELRGDEKEVVEYCWSFMGRKDDGDKGSVWLKEYGERERKMCRDWFGEKMKKKGERCWEKYMMAIEAQVRWEDDGLKMMSWVRRGRKDDGEKGAVMMKVAES</sequence>
<evidence type="ECO:0000313" key="1">
    <source>
        <dbReference type="EMBL" id="KAJ8622051.1"/>
    </source>
</evidence>
<organism evidence="1 2">
    <name type="scientific">Persea americana</name>
    <name type="common">Avocado</name>
    <dbReference type="NCBI Taxonomy" id="3435"/>
    <lineage>
        <taxon>Eukaryota</taxon>
        <taxon>Viridiplantae</taxon>
        <taxon>Streptophyta</taxon>
        <taxon>Embryophyta</taxon>
        <taxon>Tracheophyta</taxon>
        <taxon>Spermatophyta</taxon>
        <taxon>Magnoliopsida</taxon>
        <taxon>Magnoliidae</taxon>
        <taxon>Laurales</taxon>
        <taxon>Lauraceae</taxon>
        <taxon>Persea</taxon>
    </lineage>
</organism>
<protein>
    <submittedName>
        <fullName evidence="1">Uncharacterized protein</fullName>
    </submittedName>
</protein>
<dbReference type="EMBL" id="CM056818">
    <property type="protein sequence ID" value="KAJ8622051.1"/>
    <property type="molecule type" value="Genomic_DNA"/>
</dbReference>
<accession>A0ACC2KLQ8</accession>